<dbReference type="InterPro" id="IPR014085">
    <property type="entry name" value="Allophanate_hydrolase"/>
</dbReference>
<dbReference type="Pfam" id="PF01425">
    <property type="entry name" value="Amidase"/>
    <property type="match status" value="1"/>
</dbReference>
<dbReference type="InterPro" id="IPR023631">
    <property type="entry name" value="Amidase_dom"/>
</dbReference>
<dbReference type="AlphaFoldDB" id="A0A5K7WZI3"/>
<dbReference type="PANTHER" id="PTHR11895:SF169">
    <property type="entry name" value="GLUTAMYL-TRNA(GLN) AMIDOTRANSFERASE"/>
    <property type="match status" value="1"/>
</dbReference>
<dbReference type="InterPro" id="IPR053844">
    <property type="entry name" value="AH_C"/>
</dbReference>
<dbReference type="NCBIfam" id="TIGR02713">
    <property type="entry name" value="allophanate_hyd"/>
    <property type="match status" value="1"/>
</dbReference>
<feature type="domain" description="Allophanate hydrolase C-terminal" evidence="2">
    <location>
        <begin position="469"/>
        <end position="589"/>
    </location>
</feature>
<name>A0A5K7WZI3_9BACL</name>
<dbReference type="Proteomes" id="UP000326951">
    <property type="component" value="Chromosome"/>
</dbReference>
<dbReference type="RefSeq" id="WP_152080226.1">
    <property type="nucleotide sequence ID" value="NZ_AP021853.1"/>
</dbReference>
<dbReference type="Gene3D" id="3.10.490.10">
    <property type="entry name" value="Gamma-glutamyl cyclotransferase-like"/>
    <property type="match status" value="1"/>
</dbReference>
<evidence type="ECO:0000313" key="3">
    <source>
        <dbReference type="EMBL" id="BBN97870.1"/>
    </source>
</evidence>
<keyword evidence="3" id="KW-0378">Hydrolase</keyword>
<dbReference type="NCBIfam" id="NF006043">
    <property type="entry name" value="PRK08186.1"/>
    <property type="match status" value="1"/>
</dbReference>
<reference evidence="3 4" key="1">
    <citation type="submission" date="2019-09" db="EMBL/GenBank/DDBJ databases">
        <title>Complete genome sequence of Sporolactobacillus terrae 70-3.</title>
        <authorList>
            <person name="Tanaka N."/>
            <person name="Shiwa Y."/>
            <person name="Fujita N."/>
            <person name="Tanasupawat S."/>
        </authorList>
    </citation>
    <scope>NUCLEOTIDE SEQUENCE [LARGE SCALE GENOMIC DNA]</scope>
    <source>
        <strain evidence="3 4">70-3</strain>
    </source>
</reference>
<proteinExistence type="predicted"/>
<evidence type="ECO:0000259" key="2">
    <source>
        <dbReference type="Pfam" id="PF21986"/>
    </source>
</evidence>
<sequence length="592" mass="65526">MLQLTDFPSLLTIEWLRTKYLEKKITPDQVIGIIIQRAQKDKQKNIWITEPNLKFIQTYIDHLSNLPIHKYPLWGIPFAIKDNIDLAEITTTAGCPNYAYTPSEHATVVNKLIQAGAIPIGKTNLDQFATGLVGTRSPYGETHNALRDELISGGSSAGSAVAVARGQAAFSLGTDTAGSGRVPAALNRLVGFKSSCGAWSTKGVVPACASLDCVTVFANSIDDALIVDRAARGFDKECAWSKPYPTPDPQLPKKICLPKYGLRFFGPFKKEYEKAWKKTVTDLHESGLEIEWIDYALFKDIARLLYDGPFVAERWADLGPFVKANPGCTFPVTEEVLMSGAKEEYTASLLFETIHKLNEAKLKVKEILNDAVLITPTAGGTWTREQVRNNPIQTNSDMGEYTNHCNLLNLCAISVPFSDADDQLPFGATFFALPEHEDYILGLARTFGHEAVHLKQSDVPSNTKGETTQFAVCGLHMRGFTLEHQMHEYHAKFVRKVTTAKKYHMFKLETNPPKPGLIKTEHDGSSLQVEIWNFPLGFFGKFTASIPAPLGIGKIELEDGSEVPGFICEHFATVNAKNISSYGSWKNYTENK</sequence>
<dbReference type="PANTHER" id="PTHR11895">
    <property type="entry name" value="TRANSAMIDASE"/>
    <property type="match status" value="1"/>
</dbReference>
<evidence type="ECO:0000313" key="4">
    <source>
        <dbReference type="Proteomes" id="UP000326951"/>
    </source>
</evidence>
<dbReference type="InterPro" id="IPR000120">
    <property type="entry name" value="Amidase"/>
</dbReference>
<dbReference type="GO" id="GO:0016787">
    <property type="term" value="F:hydrolase activity"/>
    <property type="evidence" value="ECO:0007669"/>
    <property type="project" value="UniProtKB-KW"/>
</dbReference>
<dbReference type="InterPro" id="IPR036928">
    <property type="entry name" value="AS_sf"/>
</dbReference>
<dbReference type="Gene3D" id="1.20.58.1700">
    <property type="match status" value="1"/>
</dbReference>
<dbReference type="SUPFAM" id="SSF75304">
    <property type="entry name" value="Amidase signature (AS) enzymes"/>
    <property type="match status" value="1"/>
</dbReference>
<organism evidence="3 4">
    <name type="scientific">Sporolactobacillus terrae</name>
    <dbReference type="NCBI Taxonomy" id="269673"/>
    <lineage>
        <taxon>Bacteria</taxon>
        <taxon>Bacillati</taxon>
        <taxon>Bacillota</taxon>
        <taxon>Bacilli</taxon>
        <taxon>Bacillales</taxon>
        <taxon>Sporolactobacillaceae</taxon>
        <taxon>Sporolactobacillus</taxon>
    </lineage>
</organism>
<dbReference type="Gene3D" id="3.90.1300.10">
    <property type="entry name" value="Amidase signature (AS) domain"/>
    <property type="match status" value="1"/>
</dbReference>
<dbReference type="Pfam" id="PF21986">
    <property type="entry name" value="AH_C"/>
    <property type="match status" value="1"/>
</dbReference>
<accession>A0A5K7WZI3</accession>
<protein>
    <submittedName>
        <fullName evidence="3">Allophanate hydrolase</fullName>
    </submittedName>
</protein>
<feature type="domain" description="Amidase" evidence="1">
    <location>
        <begin position="67"/>
        <end position="440"/>
    </location>
</feature>
<gene>
    <name evidence="3" type="ORF">St703_05750</name>
</gene>
<dbReference type="EMBL" id="AP021853">
    <property type="protein sequence ID" value="BBN97870.1"/>
    <property type="molecule type" value="Genomic_DNA"/>
</dbReference>
<evidence type="ECO:0000259" key="1">
    <source>
        <dbReference type="Pfam" id="PF01425"/>
    </source>
</evidence>